<organism evidence="1">
    <name type="scientific">bioreactor metagenome</name>
    <dbReference type="NCBI Taxonomy" id="1076179"/>
    <lineage>
        <taxon>unclassified sequences</taxon>
        <taxon>metagenomes</taxon>
        <taxon>ecological metagenomes</taxon>
    </lineage>
</organism>
<name>A0A645BUS8_9ZZZZ</name>
<gene>
    <name evidence="1" type="ORF">SDC9_112431</name>
</gene>
<protein>
    <submittedName>
        <fullName evidence="1">Uncharacterized protein</fullName>
    </submittedName>
</protein>
<sequence>MVFVGQRIDHRNGGNARQFLNVGVTEGPDHDAVQIPAQHLCGVGDGFAAADLHPSLIEIKRRAAELMDADLERNPGPGRGLGENQTDALAREGLEIAPPAFPLESDGQFEQFFELAVVQIPQRQ</sequence>
<reference evidence="1" key="1">
    <citation type="submission" date="2019-08" db="EMBL/GenBank/DDBJ databases">
        <authorList>
            <person name="Kucharzyk K."/>
            <person name="Murdoch R.W."/>
            <person name="Higgins S."/>
            <person name="Loffler F."/>
        </authorList>
    </citation>
    <scope>NUCLEOTIDE SEQUENCE</scope>
</reference>
<accession>A0A645BUS8</accession>
<dbReference type="EMBL" id="VSSQ01020569">
    <property type="protein sequence ID" value="MPM65534.1"/>
    <property type="molecule type" value="Genomic_DNA"/>
</dbReference>
<dbReference type="AlphaFoldDB" id="A0A645BUS8"/>
<proteinExistence type="predicted"/>
<comment type="caution">
    <text evidence="1">The sequence shown here is derived from an EMBL/GenBank/DDBJ whole genome shotgun (WGS) entry which is preliminary data.</text>
</comment>
<evidence type="ECO:0000313" key="1">
    <source>
        <dbReference type="EMBL" id="MPM65534.1"/>
    </source>
</evidence>